<feature type="compositionally biased region" description="Low complexity" evidence="2">
    <location>
        <begin position="436"/>
        <end position="450"/>
    </location>
</feature>
<dbReference type="SUPFAM" id="SSF90257">
    <property type="entry name" value="Myosin rod fragments"/>
    <property type="match status" value="1"/>
</dbReference>
<evidence type="ECO:0000313" key="3">
    <source>
        <dbReference type="EMBL" id="OEU11408.1"/>
    </source>
</evidence>
<organism evidence="3 4">
    <name type="scientific">Fragilariopsis cylindrus CCMP1102</name>
    <dbReference type="NCBI Taxonomy" id="635003"/>
    <lineage>
        <taxon>Eukaryota</taxon>
        <taxon>Sar</taxon>
        <taxon>Stramenopiles</taxon>
        <taxon>Ochrophyta</taxon>
        <taxon>Bacillariophyta</taxon>
        <taxon>Bacillariophyceae</taxon>
        <taxon>Bacillariophycidae</taxon>
        <taxon>Bacillariales</taxon>
        <taxon>Bacillariaceae</taxon>
        <taxon>Fragilariopsis</taxon>
    </lineage>
</organism>
<dbReference type="Proteomes" id="UP000095751">
    <property type="component" value="Unassembled WGS sequence"/>
</dbReference>
<dbReference type="EMBL" id="KV784368">
    <property type="protein sequence ID" value="OEU11408.1"/>
    <property type="molecule type" value="Genomic_DNA"/>
</dbReference>
<feature type="compositionally biased region" description="Acidic residues" evidence="2">
    <location>
        <begin position="792"/>
        <end position="811"/>
    </location>
</feature>
<evidence type="ECO:0000256" key="2">
    <source>
        <dbReference type="SAM" id="MobiDB-lite"/>
    </source>
</evidence>
<feature type="compositionally biased region" description="Basic residues" evidence="2">
    <location>
        <begin position="460"/>
        <end position="477"/>
    </location>
</feature>
<keyword evidence="4" id="KW-1185">Reference proteome</keyword>
<feature type="coiled-coil region" evidence="1">
    <location>
        <begin position="509"/>
        <end position="536"/>
    </location>
</feature>
<feature type="region of interest" description="Disordered" evidence="2">
    <location>
        <begin position="1"/>
        <end position="64"/>
    </location>
</feature>
<feature type="region of interest" description="Disordered" evidence="2">
    <location>
        <begin position="209"/>
        <end position="245"/>
    </location>
</feature>
<dbReference type="InParanoid" id="A0A1E7EZH9"/>
<feature type="region of interest" description="Disordered" evidence="2">
    <location>
        <begin position="664"/>
        <end position="686"/>
    </location>
</feature>
<feature type="compositionally biased region" description="Polar residues" evidence="2">
    <location>
        <begin position="1"/>
        <end position="10"/>
    </location>
</feature>
<protein>
    <submittedName>
        <fullName evidence="3">Uncharacterized protein</fullName>
    </submittedName>
</protein>
<feature type="region of interest" description="Disordered" evidence="2">
    <location>
        <begin position="436"/>
        <end position="491"/>
    </location>
</feature>
<evidence type="ECO:0000256" key="1">
    <source>
        <dbReference type="SAM" id="Coils"/>
    </source>
</evidence>
<gene>
    <name evidence="3" type="ORF">FRACYDRAFT_245924</name>
</gene>
<evidence type="ECO:0000313" key="4">
    <source>
        <dbReference type="Proteomes" id="UP000095751"/>
    </source>
</evidence>
<feature type="compositionally biased region" description="Polar residues" evidence="2">
    <location>
        <begin position="117"/>
        <end position="126"/>
    </location>
</feature>
<feature type="compositionally biased region" description="Basic and acidic residues" evidence="2">
    <location>
        <begin position="812"/>
        <end position="825"/>
    </location>
</feature>
<feature type="region of interest" description="Disordered" evidence="2">
    <location>
        <begin position="784"/>
        <end position="825"/>
    </location>
</feature>
<feature type="compositionally biased region" description="Low complexity" evidence="2">
    <location>
        <begin position="605"/>
        <end position="614"/>
    </location>
</feature>
<proteinExistence type="predicted"/>
<feature type="region of interest" description="Disordered" evidence="2">
    <location>
        <begin position="167"/>
        <end position="195"/>
    </location>
</feature>
<dbReference type="KEGG" id="fcy:FRACYDRAFT_245924"/>
<feature type="compositionally biased region" description="Low complexity" evidence="2">
    <location>
        <begin position="229"/>
        <end position="245"/>
    </location>
</feature>
<keyword evidence="1" id="KW-0175">Coiled coil</keyword>
<dbReference type="AlphaFoldDB" id="A0A1E7EZH9"/>
<feature type="region of interest" description="Disordered" evidence="2">
    <location>
        <begin position="597"/>
        <end position="619"/>
    </location>
</feature>
<accession>A0A1E7EZH9</accession>
<sequence length="843" mass="93337">MRKAANSNENTNDHNKNSKLPLSPKSSSHQRRSVMGTTTMAAAAATTEGSAHRTSTDSDDNQFGIDDLSIQLSETARLERMMNKFDLLTSSNSNDDVVKEPEVTPRALNDMIEKFDSFQQSSPTTKVKNDNDNEDSGSFFRVVVREAVARDNDDVDDQEGEGIEITTTLSDTLNSNNNSPTSTSSTNIGSSSSSTMGVDLEQFRIGSSHTHDTIGCDGIGSGSGGLSRTNMSPSSPMSSSSKTNNNTTTLLEEHIVTLMSQVSSLQTKNDVLHSQLRVQHTEDVQDMYHDPFSSPSKNGRGGITLSNSALAGFNTKSTFLSKIDDAASTAVAGTGTTVIASTLPVFDSNSDLYHKELIELRMRNQSLQNEFDLSKQTQSRLKLNLISIEKQDKQKFDSLQILSEELKDSTKREKSLKDELDSCRVRLEGYEMVFGSDNDISSSGSDNSSGEGSGEEGEKKKNKMKNKKKKRKKKKNKNLSSSSSSFVTKSTSSMTNDVATALVVSTKQNDALVAHNTELELQNKKLNKQCNDLETKYGLIEPIGPDATNSAKQLYTRYIEMKSSLSSVAVELEEVQEQNSKLNKRIIQLETELKIAKDDDDDSNNNKGNNNTQNDADDDYEQQQQRLYDNDISNLTVLMEEVQEQNTVLNERIVQLEKELNDAQTQQQQQLDEEQQNDKTSSLDPITGAAGATYAISADRPVCSPRIVAPSFDEAIPRTISKEQEETLKMLVNDLKVQITDYRDMEQRHEVVRVEFESSIDNLVEENTVLKKALDVKLQQQSVTLSSTTTDGDGDGDGDVDVDVDVDVDAPVDERQEVKEQKQQLEHELEQLRNELQNSNETF</sequence>
<feature type="compositionally biased region" description="Low complexity" evidence="2">
    <location>
        <begin position="18"/>
        <end position="27"/>
    </location>
</feature>
<feature type="compositionally biased region" description="Low complexity" evidence="2">
    <location>
        <begin position="37"/>
        <end position="47"/>
    </location>
</feature>
<feature type="region of interest" description="Disordered" evidence="2">
    <location>
        <begin position="115"/>
        <end position="136"/>
    </location>
</feature>
<reference evidence="3 4" key="1">
    <citation type="submission" date="2016-09" db="EMBL/GenBank/DDBJ databases">
        <title>Extensive genetic diversity and differential bi-allelic expression allows diatom success in the polar Southern Ocean.</title>
        <authorList>
            <consortium name="DOE Joint Genome Institute"/>
            <person name="Mock T."/>
            <person name="Otillar R.P."/>
            <person name="Strauss J."/>
            <person name="Dupont C."/>
            <person name="Frickenhaus S."/>
            <person name="Maumus F."/>
            <person name="Mcmullan M."/>
            <person name="Sanges R."/>
            <person name="Schmutz J."/>
            <person name="Toseland A."/>
            <person name="Valas R."/>
            <person name="Veluchamy A."/>
            <person name="Ward B.J."/>
            <person name="Allen A."/>
            <person name="Barry K."/>
            <person name="Falciatore A."/>
            <person name="Ferrante M."/>
            <person name="Fortunato A.E."/>
            <person name="Gloeckner G."/>
            <person name="Gruber A."/>
            <person name="Hipkin R."/>
            <person name="Janech M."/>
            <person name="Kroth P."/>
            <person name="Leese F."/>
            <person name="Lindquist E."/>
            <person name="Lyon B.R."/>
            <person name="Martin J."/>
            <person name="Mayer C."/>
            <person name="Parker M."/>
            <person name="Quesneville H."/>
            <person name="Raymond J."/>
            <person name="Uhlig C."/>
            <person name="Valentin K.U."/>
            <person name="Worden A.Z."/>
            <person name="Armbrust E.V."/>
            <person name="Bowler C."/>
            <person name="Green B."/>
            <person name="Moulton V."/>
            <person name="Van Oosterhout C."/>
            <person name="Grigoriev I."/>
        </authorList>
    </citation>
    <scope>NUCLEOTIDE SEQUENCE [LARGE SCALE GENOMIC DNA]</scope>
    <source>
        <strain evidence="3 4">CCMP1102</strain>
    </source>
</reference>
<name>A0A1E7EZH9_9STRA</name>